<dbReference type="KEGG" id="zju:125420899"/>
<dbReference type="SUPFAM" id="SSF52058">
    <property type="entry name" value="L domain-like"/>
    <property type="match status" value="2"/>
</dbReference>
<feature type="chain" id="PRO_5047432526" evidence="12">
    <location>
        <begin position="29"/>
        <end position="707"/>
    </location>
</feature>
<dbReference type="InterPro" id="IPR003591">
    <property type="entry name" value="Leu-rich_rpt_typical-subtyp"/>
</dbReference>
<dbReference type="PANTHER" id="PTHR48061:SF46">
    <property type="entry name" value="LEUCINE-RICH REPEAT-CONTAINING N-TERMINAL PLANT-TYPE DOMAIN-CONTAINING PROTEIN"/>
    <property type="match status" value="1"/>
</dbReference>
<dbReference type="InterPro" id="IPR032675">
    <property type="entry name" value="LRR_dom_sf"/>
</dbReference>
<dbReference type="GO" id="GO:0009791">
    <property type="term" value="P:post-embryonic development"/>
    <property type="evidence" value="ECO:0007669"/>
    <property type="project" value="UniProtKB-ARBA"/>
</dbReference>
<evidence type="ECO:0000256" key="7">
    <source>
        <dbReference type="ARBA" id="ARBA00022737"/>
    </source>
</evidence>
<comment type="subcellular location">
    <subcellularLocation>
        <location evidence="1">Cell membrane</location>
        <topology evidence="1">Single-pass type I membrane protein</topology>
    </subcellularLocation>
</comment>
<evidence type="ECO:0000256" key="11">
    <source>
        <dbReference type="ARBA" id="ARBA00023180"/>
    </source>
</evidence>
<protein>
    <submittedName>
        <fullName evidence="15">Receptor-like protein 9DC3</fullName>
    </submittedName>
</protein>
<dbReference type="Proteomes" id="UP001652623">
    <property type="component" value="Chromosome 10"/>
</dbReference>
<keyword evidence="5" id="KW-0812">Transmembrane</keyword>
<evidence type="ECO:0000256" key="10">
    <source>
        <dbReference type="ARBA" id="ARBA00023170"/>
    </source>
</evidence>
<dbReference type="GeneID" id="125420899"/>
<evidence type="ECO:0000256" key="12">
    <source>
        <dbReference type="SAM" id="SignalP"/>
    </source>
</evidence>
<feature type="signal peptide" evidence="12">
    <location>
        <begin position="1"/>
        <end position="28"/>
    </location>
</feature>
<feature type="domain" description="Leucine-rich repeat-containing N-terminal plant-type" evidence="13">
    <location>
        <begin position="42"/>
        <end position="91"/>
    </location>
</feature>
<keyword evidence="10" id="KW-0675">Receptor</keyword>
<evidence type="ECO:0000259" key="13">
    <source>
        <dbReference type="Pfam" id="PF08263"/>
    </source>
</evidence>
<dbReference type="InterPro" id="IPR001611">
    <property type="entry name" value="Leu-rich_rpt"/>
</dbReference>
<evidence type="ECO:0000256" key="8">
    <source>
        <dbReference type="ARBA" id="ARBA00022989"/>
    </source>
</evidence>
<keyword evidence="11" id="KW-0325">Glycoprotein</keyword>
<dbReference type="PANTHER" id="PTHR48061">
    <property type="entry name" value="LEUCINE-RICH REPEAT RECEPTOR PROTEIN KINASE EMS1-LIKE-RELATED"/>
    <property type="match status" value="1"/>
</dbReference>
<dbReference type="AlphaFoldDB" id="A0A6P3Z825"/>
<dbReference type="GO" id="GO:0005886">
    <property type="term" value="C:plasma membrane"/>
    <property type="evidence" value="ECO:0007669"/>
    <property type="project" value="UniProtKB-SubCell"/>
</dbReference>
<evidence type="ECO:0000256" key="2">
    <source>
        <dbReference type="ARBA" id="ARBA00009592"/>
    </source>
</evidence>
<evidence type="ECO:0000256" key="3">
    <source>
        <dbReference type="ARBA" id="ARBA00022475"/>
    </source>
</evidence>
<comment type="similarity">
    <text evidence="2">Belongs to the RLP family.</text>
</comment>
<dbReference type="InterPro" id="IPR046956">
    <property type="entry name" value="RLP23-like"/>
</dbReference>
<dbReference type="InterPro" id="IPR013210">
    <property type="entry name" value="LRR_N_plant-typ"/>
</dbReference>
<dbReference type="Pfam" id="PF13855">
    <property type="entry name" value="LRR_8"/>
    <property type="match status" value="2"/>
</dbReference>
<proteinExistence type="inferred from homology"/>
<sequence>MGFLMHAMKFLSLFLIIFFFFKPRLTCSSYPLSSSNVVFCPPDQSLALLRFKNTFSTNHSASSYCDDVSYPKTDYWNESVDCCLWDGVACDGDTGNVIELDLSCSWLQGVIHSNSSLFNLFHLRRLNLAYNDFVQSQVSPDFGRFSSLTHLNLSFSMLSGKLPFDLSHLSRLVSLDLTANEGLEFDTSVFKGLVKNLTQLTQLCLNSVNMSSVPPNLLMNISSSLTTLKLGFTGMLGNFPAGYVFRLPNLQYLELNANHLTGSLPESNWSTSLKTLQLRDCHFTGSLPMSIGNLTQITFIDIPSNNLSGEIPASISNLVQLEHLTLEDNTFQGQIPDAFDNLSKLNHIDLGRNKLTGKLPSSIFNLTQLLYIDFSSNQLEGPFPEYATQLSKLSRLHLSDNMLNGVIPPWLLSLPFLEYLFLRNNFLAGNISEIKTSSLLHIDLSNNNLSGPIPSSIFKLEKLTTLLLSSNSLSGVVEMDTPSKLKSLIMLGLEENLLEGRLPISPKTLAFFFASKNNFTGGVSSSICHLEQLRVLDLSHNSLAGKVPRCLGNFSNNLLELNIRMNSFQGTIPEELGTNLRSFKLNGNQFGGSLPRSLLNCSKLEVLDVGNNKLHDIFRNWLETLPELQVLVLQSNSFHGLVTSGSQANNLFPKLKIFDISRNNFSGPLPTGYFKNFKAMMDVNESKSGKLYIGGDFYNDSLELTIK</sequence>
<dbReference type="RefSeq" id="XP_015873174.3">
    <property type="nucleotide sequence ID" value="XM_016017688.3"/>
</dbReference>
<evidence type="ECO:0000313" key="14">
    <source>
        <dbReference type="Proteomes" id="UP001652623"/>
    </source>
</evidence>
<keyword evidence="6 12" id="KW-0732">Signal</keyword>
<evidence type="ECO:0000313" key="15">
    <source>
        <dbReference type="RefSeq" id="XP_015873174.3"/>
    </source>
</evidence>
<keyword evidence="14" id="KW-1185">Reference proteome</keyword>
<name>A0A6P3Z825_ZIZJJ</name>
<dbReference type="Pfam" id="PF00560">
    <property type="entry name" value="LRR_1"/>
    <property type="match status" value="6"/>
</dbReference>
<accession>A0A6P3Z825</accession>
<evidence type="ECO:0000256" key="5">
    <source>
        <dbReference type="ARBA" id="ARBA00022692"/>
    </source>
</evidence>
<gene>
    <name evidence="15" type="primary">LOC125420899</name>
</gene>
<keyword evidence="8" id="KW-1133">Transmembrane helix</keyword>
<dbReference type="PRINTS" id="PR00019">
    <property type="entry name" value="LEURICHRPT"/>
</dbReference>
<evidence type="ECO:0000256" key="6">
    <source>
        <dbReference type="ARBA" id="ARBA00022729"/>
    </source>
</evidence>
<evidence type="ECO:0000256" key="1">
    <source>
        <dbReference type="ARBA" id="ARBA00004251"/>
    </source>
</evidence>
<evidence type="ECO:0000256" key="4">
    <source>
        <dbReference type="ARBA" id="ARBA00022614"/>
    </source>
</evidence>
<reference evidence="15" key="1">
    <citation type="submission" date="2025-08" db="UniProtKB">
        <authorList>
            <consortium name="RefSeq"/>
        </authorList>
    </citation>
    <scope>IDENTIFICATION</scope>
    <source>
        <tissue evidence="15">Seedling</tissue>
    </source>
</reference>
<evidence type="ECO:0000256" key="9">
    <source>
        <dbReference type="ARBA" id="ARBA00023136"/>
    </source>
</evidence>
<keyword evidence="3" id="KW-1003">Cell membrane</keyword>
<dbReference type="Pfam" id="PF08263">
    <property type="entry name" value="LRRNT_2"/>
    <property type="match status" value="1"/>
</dbReference>
<keyword evidence="7" id="KW-0677">Repeat</keyword>
<dbReference type="InParanoid" id="A0A6P3Z825"/>
<keyword evidence="4" id="KW-0433">Leucine-rich repeat</keyword>
<keyword evidence="9" id="KW-0472">Membrane</keyword>
<dbReference type="Gene3D" id="3.80.10.10">
    <property type="entry name" value="Ribonuclease Inhibitor"/>
    <property type="match status" value="4"/>
</dbReference>
<dbReference type="SMART" id="SM00369">
    <property type="entry name" value="LRR_TYP"/>
    <property type="match status" value="10"/>
</dbReference>
<organism evidence="14 15">
    <name type="scientific">Ziziphus jujuba</name>
    <name type="common">Chinese jujube</name>
    <name type="synonym">Ziziphus sativa</name>
    <dbReference type="NCBI Taxonomy" id="326968"/>
    <lineage>
        <taxon>Eukaryota</taxon>
        <taxon>Viridiplantae</taxon>
        <taxon>Streptophyta</taxon>
        <taxon>Embryophyta</taxon>
        <taxon>Tracheophyta</taxon>
        <taxon>Spermatophyta</taxon>
        <taxon>Magnoliopsida</taxon>
        <taxon>eudicotyledons</taxon>
        <taxon>Gunneridae</taxon>
        <taxon>Pentapetalae</taxon>
        <taxon>rosids</taxon>
        <taxon>fabids</taxon>
        <taxon>Rosales</taxon>
        <taxon>Rhamnaceae</taxon>
        <taxon>Paliureae</taxon>
        <taxon>Ziziphus</taxon>
    </lineage>
</organism>